<evidence type="ECO:0000259" key="2">
    <source>
        <dbReference type="Pfam" id="PF25534"/>
    </source>
</evidence>
<name>A0A9P4WWJ9_9PLEO</name>
<feature type="region of interest" description="Disordered" evidence="1">
    <location>
        <begin position="22"/>
        <end position="47"/>
    </location>
</feature>
<dbReference type="EMBL" id="SWKV01000008">
    <property type="protein sequence ID" value="KAF3044827.1"/>
    <property type="molecule type" value="Genomic_DNA"/>
</dbReference>
<dbReference type="InterPro" id="IPR057678">
    <property type="entry name" value="DUF7918"/>
</dbReference>
<dbReference type="PANTHER" id="PTHR36223:SF1">
    <property type="entry name" value="TRANSCRIPTION ELONGATION FACTOR EAF N-TERMINAL DOMAIN-CONTAINING PROTEIN"/>
    <property type="match status" value="1"/>
</dbReference>
<feature type="domain" description="DUF7918" evidence="2">
    <location>
        <begin position="20"/>
        <end position="234"/>
    </location>
</feature>
<organism evidence="3 4">
    <name type="scientific">Didymella heteroderae</name>
    <dbReference type="NCBI Taxonomy" id="1769908"/>
    <lineage>
        <taxon>Eukaryota</taxon>
        <taxon>Fungi</taxon>
        <taxon>Dikarya</taxon>
        <taxon>Ascomycota</taxon>
        <taxon>Pezizomycotina</taxon>
        <taxon>Dothideomycetes</taxon>
        <taxon>Pleosporomycetidae</taxon>
        <taxon>Pleosporales</taxon>
        <taxon>Pleosporineae</taxon>
        <taxon>Didymellaceae</taxon>
        <taxon>Didymella</taxon>
    </lineage>
</organism>
<dbReference type="Proteomes" id="UP000758155">
    <property type="component" value="Unassembled WGS sequence"/>
</dbReference>
<dbReference type="AlphaFoldDB" id="A0A9P4WWJ9"/>
<dbReference type="OrthoDB" id="3364132at2759"/>
<reference evidence="3" key="1">
    <citation type="submission" date="2019-04" db="EMBL/GenBank/DDBJ databases">
        <title>Sequencing of skin fungus with MAO and IRED activity.</title>
        <authorList>
            <person name="Marsaioli A.J."/>
            <person name="Bonatto J.M.C."/>
            <person name="Reis Junior O."/>
        </authorList>
    </citation>
    <scope>NUCLEOTIDE SEQUENCE</scope>
    <source>
        <strain evidence="3">28M1</strain>
    </source>
</reference>
<evidence type="ECO:0000313" key="3">
    <source>
        <dbReference type="EMBL" id="KAF3044827.1"/>
    </source>
</evidence>
<gene>
    <name evidence="3" type="ORF">E8E12_010971</name>
</gene>
<dbReference type="PANTHER" id="PTHR36223">
    <property type="entry name" value="BETA-LACTAMASE-TYPE TRANSPEPTIDASE FOLD DOMAIN CONTAINING PROTEIN"/>
    <property type="match status" value="1"/>
</dbReference>
<dbReference type="Pfam" id="PF25534">
    <property type="entry name" value="DUF7918"/>
    <property type="match status" value="1"/>
</dbReference>
<accession>A0A9P4WWJ9</accession>
<feature type="compositionally biased region" description="Low complexity" evidence="1">
    <location>
        <begin position="31"/>
        <end position="40"/>
    </location>
</feature>
<keyword evidence="4" id="KW-1185">Reference proteome</keyword>
<protein>
    <recommendedName>
        <fullName evidence="2">DUF7918 domain-containing protein</fullName>
    </recommendedName>
</protein>
<evidence type="ECO:0000256" key="1">
    <source>
        <dbReference type="SAM" id="MobiDB-lite"/>
    </source>
</evidence>
<sequence>MAILAQVPGLKVEIVDRRYRPVNEYEDEGDGQSPEGQSPEGQEEQRTYEVTRYIESKSGAKFGIRRTFDETFSAEHGIRMDIRIDGCIARVMLDAPANLHEHDGQRVVSFQHEYKDSKRLRRDFQFAALEAGEMSDDEGLSNLPHNIQAVGTISVIFYKIKNVRCCPRTSPMMDSPLHKKIERMTEKSMKGDTRSHTFTLGEPREAKPKKSMWLYDFVDEEQYPFAKYHFKYRSLGE</sequence>
<evidence type="ECO:0000313" key="4">
    <source>
        <dbReference type="Proteomes" id="UP000758155"/>
    </source>
</evidence>
<comment type="caution">
    <text evidence="3">The sequence shown here is derived from an EMBL/GenBank/DDBJ whole genome shotgun (WGS) entry which is preliminary data.</text>
</comment>
<proteinExistence type="predicted"/>